<evidence type="ECO:0000256" key="5">
    <source>
        <dbReference type="ARBA" id="ARBA00022777"/>
    </source>
</evidence>
<dbReference type="PANTHER" id="PTHR28629">
    <property type="entry name" value="TRIOKINASE/FMN CYCLASE"/>
    <property type="match status" value="1"/>
</dbReference>
<dbReference type="Gene3D" id="1.25.40.340">
    <property type="match status" value="1"/>
</dbReference>
<evidence type="ECO:0000256" key="1">
    <source>
        <dbReference type="ARBA" id="ARBA00001113"/>
    </source>
</evidence>
<comment type="catalytic activity">
    <reaction evidence="1">
        <text>dihydroxyacetone + phosphoenolpyruvate = dihydroxyacetone phosphate + pyruvate</text>
        <dbReference type="Rhea" id="RHEA:18381"/>
        <dbReference type="ChEBI" id="CHEBI:15361"/>
        <dbReference type="ChEBI" id="CHEBI:16016"/>
        <dbReference type="ChEBI" id="CHEBI:57642"/>
        <dbReference type="ChEBI" id="CHEBI:58702"/>
        <dbReference type="EC" id="2.7.1.121"/>
    </reaction>
</comment>
<dbReference type="FunFam" id="1.25.40.340:FF:000002">
    <property type="entry name" value="Dihydroxyacetone kinase, L subunit"/>
    <property type="match status" value="1"/>
</dbReference>
<protein>
    <recommendedName>
        <fullName evidence="3">phosphoenolpyruvate--glycerone phosphotransferase</fullName>
        <ecNumber evidence="3">2.7.1.121</ecNumber>
    </recommendedName>
</protein>
<evidence type="ECO:0000313" key="11">
    <source>
        <dbReference type="Proteomes" id="UP000237797"/>
    </source>
</evidence>
<dbReference type="InterPro" id="IPR012737">
    <property type="entry name" value="DhaK_L_YcgS"/>
</dbReference>
<dbReference type="PROSITE" id="PS51480">
    <property type="entry name" value="DHAL"/>
    <property type="match status" value="1"/>
</dbReference>
<dbReference type="InterPro" id="IPR036117">
    <property type="entry name" value="DhaL_dom_sf"/>
</dbReference>
<dbReference type="GO" id="GO:0047324">
    <property type="term" value="F:phosphoenolpyruvate-glycerone phosphotransferase activity"/>
    <property type="evidence" value="ECO:0007669"/>
    <property type="project" value="UniProtKB-EC"/>
</dbReference>
<dbReference type="GO" id="GO:0005829">
    <property type="term" value="C:cytosol"/>
    <property type="evidence" value="ECO:0007669"/>
    <property type="project" value="TreeGrafter"/>
</dbReference>
<evidence type="ECO:0000256" key="4">
    <source>
        <dbReference type="ARBA" id="ARBA00022679"/>
    </source>
</evidence>
<dbReference type="InterPro" id="IPR004007">
    <property type="entry name" value="DhaL_dom"/>
</dbReference>
<evidence type="ECO:0000256" key="8">
    <source>
        <dbReference type="ARBA" id="ARBA00055771"/>
    </source>
</evidence>
<comment type="function">
    <text evidence="8">ADP-binding subunit of the dihydroxyacetone kinase, which is responsible for the phosphoenolpyruvate (PEP)-dependent phosphorylation of dihydroxyacetone. DhaL-ADP is converted to DhaL-ATP via a phosphoryl group transfer from DhaM and transmits it to dihydroxyacetone binds to DhaK.</text>
</comment>
<gene>
    <name evidence="10" type="ORF">CLV97_101267</name>
</gene>
<sequence>MITLKQVESWLIETNRILQEKKAYLTQLDQAIGDGDHGINLARGFQEVAKNLSDQSAPDIGALLKNVAMTLLSKVGGASGPLYGTAFLKMSTALKDKVEAAPEEFARALAEAADGIQMRGKARVGDKTMLDVWKPVADLAVQQGDRLSWEALLQCSLKQMESTRNLEAKKGRAAYLGRRSVGHLDPGAVSSHYLFEALSGTMTREETAG</sequence>
<dbReference type="PANTHER" id="PTHR28629:SF4">
    <property type="entry name" value="TRIOKINASE_FMN CYCLASE"/>
    <property type="match status" value="1"/>
</dbReference>
<keyword evidence="4" id="KW-0808">Transferase</keyword>
<dbReference type="SUPFAM" id="SSF101473">
    <property type="entry name" value="DhaL-like"/>
    <property type="match status" value="1"/>
</dbReference>
<evidence type="ECO:0000313" key="10">
    <source>
        <dbReference type="EMBL" id="PRX42776.1"/>
    </source>
</evidence>
<keyword evidence="5 10" id="KW-0418">Kinase</keyword>
<dbReference type="GO" id="GO:0019563">
    <property type="term" value="P:glycerol catabolic process"/>
    <property type="evidence" value="ECO:0007669"/>
    <property type="project" value="TreeGrafter"/>
</dbReference>
<proteinExistence type="predicted"/>
<accession>A0A2T0LJT5</accession>
<dbReference type="Pfam" id="PF02734">
    <property type="entry name" value="Dak2"/>
    <property type="match status" value="1"/>
</dbReference>
<dbReference type="NCBIfam" id="TIGR02365">
    <property type="entry name" value="dha_L_ycgS"/>
    <property type="match status" value="1"/>
</dbReference>
<dbReference type="EC" id="2.7.1.121" evidence="3"/>
<dbReference type="Proteomes" id="UP000237797">
    <property type="component" value="Unassembled WGS sequence"/>
</dbReference>
<evidence type="ECO:0000256" key="3">
    <source>
        <dbReference type="ARBA" id="ARBA00012095"/>
    </source>
</evidence>
<comment type="pathway">
    <text evidence="2">Polyol metabolism; glycerol degradation.</text>
</comment>
<comment type="subunit">
    <text evidence="7">Homodimer. The dihydroxyacetone kinase complex is composed of a homodimer of DhaM, a homodimer of DhaK and the subunit DhaL.</text>
</comment>
<comment type="caution">
    <text evidence="10">The sequence shown here is derived from an EMBL/GenBank/DDBJ whole genome shotgun (WGS) entry which is preliminary data.</text>
</comment>
<dbReference type="AlphaFoldDB" id="A0A2T0LJT5"/>
<evidence type="ECO:0000256" key="2">
    <source>
        <dbReference type="ARBA" id="ARBA00004745"/>
    </source>
</evidence>
<keyword evidence="6" id="KW-0319">Glycerol metabolism</keyword>
<dbReference type="GO" id="GO:0004371">
    <property type="term" value="F:glycerone kinase activity"/>
    <property type="evidence" value="ECO:0007669"/>
    <property type="project" value="InterPro"/>
</dbReference>
<dbReference type="RefSeq" id="WP_245891310.1">
    <property type="nucleotide sequence ID" value="NZ_PVNE01000001.1"/>
</dbReference>
<feature type="domain" description="DhaL" evidence="9">
    <location>
        <begin position="5"/>
        <end position="200"/>
    </location>
</feature>
<dbReference type="InterPro" id="IPR050861">
    <property type="entry name" value="Dihydroxyacetone_Kinase"/>
</dbReference>
<dbReference type="SMART" id="SM01120">
    <property type="entry name" value="Dak2"/>
    <property type="match status" value="1"/>
</dbReference>
<dbReference type="EMBL" id="PVNE01000001">
    <property type="protein sequence ID" value="PRX42776.1"/>
    <property type="molecule type" value="Genomic_DNA"/>
</dbReference>
<evidence type="ECO:0000256" key="7">
    <source>
        <dbReference type="ARBA" id="ARBA00046577"/>
    </source>
</evidence>
<organism evidence="10 11">
    <name type="scientific">Planifilum fimeticola</name>
    <dbReference type="NCBI Taxonomy" id="201975"/>
    <lineage>
        <taxon>Bacteria</taxon>
        <taxon>Bacillati</taxon>
        <taxon>Bacillota</taxon>
        <taxon>Bacilli</taxon>
        <taxon>Bacillales</taxon>
        <taxon>Thermoactinomycetaceae</taxon>
        <taxon>Planifilum</taxon>
    </lineage>
</organism>
<evidence type="ECO:0000259" key="9">
    <source>
        <dbReference type="PROSITE" id="PS51480"/>
    </source>
</evidence>
<name>A0A2T0LJT5_9BACL</name>
<evidence type="ECO:0000256" key="6">
    <source>
        <dbReference type="ARBA" id="ARBA00022798"/>
    </source>
</evidence>
<reference evidence="10 11" key="1">
    <citation type="submission" date="2018-03" db="EMBL/GenBank/DDBJ databases">
        <title>Genomic Encyclopedia of Archaeal and Bacterial Type Strains, Phase II (KMG-II): from individual species to whole genera.</title>
        <authorList>
            <person name="Goeker M."/>
        </authorList>
    </citation>
    <scope>NUCLEOTIDE SEQUENCE [LARGE SCALE GENOMIC DNA]</scope>
    <source>
        <strain evidence="10 11">DSM 44946</strain>
    </source>
</reference>
<keyword evidence="11" id="KW-1185">Reference proteome</keyword>